<dbReference type="Proteomes" id="UP000265964">
    <property type="component" value="Unassembled WGS sequence"/>
</dbReference>
<accession>A0A3A1Y7Q3</accession>
<dbReference type="PANTHER" id="PTHR43844:SF1">
    <property type="entry name" value="METHIONINE SYNTHASE"/>
    <property type="match status" value="1"/>
</dbReference>
<dbReference type="GO" id="GO:0008270">
    <property type="term" value="F:zinc ion binding"/>
    <property type="evidence" value="ECO:0007669"/>
    <property type="project" value="InterPro"/>
</dbReference>
<dbReference type="GO" id="GO:0003871">
    <property type="term" value="F:5-methyltetrahydropteroyltriglutamate-homocysteine S-methyltransferase activity"/>
    <property type="evidence" value="ECO:0007669"/>
    <property type="project" value="InterPro"/>
</dbReference>
<keyword evidence="2" id="KW-0489">Methyltransferase</keyword>
<dbReference type="Gene3D" id="3.20.20.210">
    <property type="match status" value="1"/>
</dbReference>
<dbReference type="EMBL" id="NRJF01000248">
    <property type="protein sequence ID" value="RIY32114.1"/>
    <property type="molecule type" value="Genomic_DNA"/>
</dbReference>
<protein>
    <submittedName>
        <fullName evidence="2">5-methyltetrahydropteroyltriglutamate--homocysteine methyltransferase</fullName>
    </submittedName>
</protein>
<dbReference type="PANTHER" id="PTHR43844">
    <property type="entry name" value="METHIONINE SYNTHASE"/>
    <property type="match status" value="1"/>
</dbReference>
<gene>
    <name evidence="2" type="ORF">CKF59_07190</name>
</gene>
<dbReference type="NCBIfam" id="NF005085">
    <property type="entry name" value="PRK06520.1"/>
    <property type="match status" value="1"/>
</dbReference>
<reference evidence="2 3" key="1">
    <citation type="submission" date="2017-08" db="EMBL/GenBank/DDBJ databases">
        <title>Reclassification of Bisgaard taxon 37 and 44.</title>
        <authorList>
            <person name="Christensen H."/>
        </authorList>
    </citation>
    <scope>NUCLEOTIDE SEQUENCE [LARGE SCALE GENOMIC DNA]</scope>
    <source>
        <strain evidence="2 3">EEAB3T1</strain>
    </source>
</reference>
<dbReference type="GO" id="GO:0009086">
    <property type="term" value="P:methionine biosynthetic process"/>
    <property type="evidence" value="ECO:0007669"/>
    <property type="project" value="InterPro"/>
</dbReference>
<dbReference type="InterPro" id="IPR038071">
    <property type="entry name" value="UROD/MetE-like_sf"/>
</dbReference>
<dbReference type="InterPro" id="IPR002629">
    <property type="entry name" value="Met_Synth_C/arc"/>
</dbReference>
<sequence length="382" mass="43089">MTRLQAPFRADHVGSFLRPQALIKAREAFQAGKISRDELTAVEDQAIRDLVAKQKEVGLKNLTDGEFRRAYWHLDFFWGLNGISQSQAKTGYVFNSLVTKADSATLTGKISGENHPFVEHYKFLHQLADAKHVARQTIPAPAQLYFELIRDQEHLDNLYQHYATKAELFADLATAYRQVIDDLYAAGCRNLQLDDCTWGAIVDEQLLAHIAQDLNNGTTAQQLQQALKEDFLTVNNLLLTQELPEDLVINTHICRGNFQSDWAAQGGYNAVADALFAKENVDGYYLEFDTERAGDFTPLAQVPQGKQVVLGLLTSKDPTLEDKELIKQRIQEASNYVPLENLHLSCQCGFASTQEGNKLSEQAQWDKIRLINEIVAEVWHKQ</sequence>
<evidence type="ECO:0000259" key="1">
    <source>
        <dbReference type="Pfam" id="PF01717"/>
    </source>
</evidence>
<dbReference type="AlphaFoldDB" id="A0A3A1Y7Q3"/>
<dbReference type="RefSeq" id="WP_119535255.1">
    <property type="nucleotide sequence ID" value="NZ_NRJF01000248.1"/>
</dbReference>
<evidence type="ECO:0000313" key="2">
    <source>
        <dbReference type="EMBL" id="RIY32114.1"/>
    </source>
</evidence>
<organism evidence="2 3">
    <name type="scientific">Psittacicella gerlachiana</name>
    <dbReference type="NCBI Taxonomy" id="2028574"/>
    <lineage>
        <taxon>Bacteria</taxon>
        <taxon>Pseudomonadati</taxon>
        <taxon>Pseudomonadota</taxon>
        <taxon>Gammaproteobacteria</taxon>
        <taxon>Pasteurellales</taxon>
        <taxon>Psittacicellaceae</taxon>
        <taxon>Psittacicella</taxon>
    </lineage>
</organism>
<feature type="domain" description="Cobalamin-independent methionine synthase MetE C-terminal/archaeal" evidence="1">
    <location>
        <begin position="12"/>
        <end position="354"/>
    </location>
</feature>
<dbReference type="CDD" id="cd03311">
    <property type="entry name" value="CIMS_C_terminal_like"/>
    <property type="match status" value="1"/>
</dbReference>
<name>A0A3A1Y7Q3_9GAMM</name>
<evidence type="ECO:0000313" key="3">
    <source>
        <dbReference type="Proteomes" id="UP000265964"/>
    </source>
</evidence>
<dbReference type="OrthoDB" id="6430685at2"/>
<dbReference type="Pfam" id="PF01717">
    <property type="entry name" value="Meth_synt_2"/>
    <property type="match status" value="1"/>
</dbReference>
<dbReference type="GO" id="GO:0032259">
    <property type="term" value="P:methylation"/>
    <property type="evidence" value="ECO:0007669"/>
    <property type="project" value="UniProtKB-KW"/>
</dbReference>
<comment type="caution">
    <text evidence="2">The sequence shown here is derived from an EMBL/GenBank/DDBJ whole genome shotgun (WGS) entry which is preliminary data.</text>
</comment>
<keyword evidence="2" id="KW-0808">Transferase</keyword>
<keyword evidence="3" id="KW-1185">Reference proteome</keyword>
<proteinExistence type="predicted"/>
<dbReference type="SUPFAM" id="SSF51726">
    <property type="entry name" value="UROD/MetE-like"/>
    <property type="match status" value="1"/>
</dbReference>